<dbReference type="InterPro" id="IPR050266">
    <property type="entry name" value="AB_hydrolase_sf"/>
</dbReference>
<organism evidence="5 7">
    <name type="scientific">Legionella quateirensis</name>
    <dbReference type="NCBI Taxonomy" id="45072"/>
    <lineage>
        <taxon>Bacteria</taxon>
        <taxon>Pseudomonadati</taxon>
        <taxon>Pseudomonadota</taxon>
        <taxon>Gammaproteobacteria</taxon>
        <taxon>Legionellales</taxon>
        <taxon>Legionellaceae</taxon>
        <taxon>Legionella</taxon>
    </lineage>
</organism>
<dbReference type="RefSeq" id="WP_058472998.1">
    <property type="nucleotide sequence ID" value="NZ_CAAAIL010000018.1"/>
</dbReference>
<dbReference type="Proteomes" id="UP000054639">
    <property type="component" value="Unassembled WGS sequence"/>
</dbReference>
<dbReference type="Pfam" id="PF00561">
    <property type="entry name" value="Abhydrolase_1"/>
    <property type="match status" value="1"/>
</dbReference>
<dbReference type="PANTHER" id="PTHR43798:SF33">
    <property type="entry name" value="HYDROLASE, PUTATIVE (AFU_ORTHOLOGUE AFUA_2G14860)-RELATED"/>
    <property type="match status" value="1"/>
</dbReference>
<dbReference type="GO" id="GO:0004177">
    <property type="term" value="F:aminopeptidase activity"/>
    <property type="evidence" value="ECO:0007669"/>
    <property type="project" value="UniProtKB-KW"/>
</dbReference>
<accession>A0A378KZB9</accession>
<dbReference type="EC" id="3.1.1.24" evidence="5"/>
<feature type="domain" description="AB hydrolase-1" evidence="3">
    <location>
        <begin position="38"/>
        <end position="271"/>
    </location>
</feature>
<name>A0A378KZB9_9GAMM</name>
<evidence type="ECO:0000259" key="3">
    <source>
        <dbReference type="Pfam" id="PF00561"/>
    </source>
</evidence>
<evidence type="ECO:0000256" key="1">
    <source>
        <dbReference type="ARBA" id="ARBA00010088"/>
    </source>
</evidence>
<dbReference type="EMBL" id="UGOW01000001">
    <property type="protein sequence ID" value="STY17200.1"/>
    <property type="molecule type" value="Genomic_DNA"/>
</dbReference>
<dbReference type="InterPro" id="IPR000073">
    <property type="entry name" value="AB_hydrolase_1"/>
</dbReference>
<dbReference type="SUPFAM" id="SSF53474">
    <property type="entry name" value="alpha/beta-Hydrolases"/>
    <property type="match status" value="1"/>
</dbReference>
<dbReference type="GO" id="GO:0047570">
    <property type="term" value="F:3-oxoadipate enol-lactonase activity"/>
    <property type="evidence" value="ECO:0007669"/>
    <property type="project" value="UniProtKB-EC"/>
</dbReference>
<reference evidence="4 6" key="1">
    <citation type="submission" date="2015-11" db="EMBL/GenBank/DDBJ databases">
        <title>Genomic analysis of 38 Legionella species identifies large and diverse effector repertoires.</title>
        <authorList>
            <person name="Burstein D."/>
            <person name="Amaro F."/>
            <person name="Zusman T."/>
            <person name="Lifshitz Z."/>
            <person name="Cohen O."/>
            <person name="Gilbert J.A."/>
            <person name="Pupko T."/>
            <person name="Shuman H.A."/>
            <person name="Segal G."/>
        </authorList>
    </citation>
    <scope>NUCLEOTIDE SEQUENCE [LARGE SCALE GENOMIC DNA]</scope>
    <source>
        <strain evidence="4 6">ATCC 49507</strain>
    </source>
</reference>
<dbReference type="STRING" id="45072.Lqua_0813"/>
<evidence type="ECO:0000313" key="4">
    <source>
        <dbReference type="EMBL" id="KTD52980.1"/>
    </source>
</evidence>
<evidence type="ECO:0000313" key="6">
    <source>
        <dbReference type="Proteomes" id="UP000054639"/>
    </source>
</evidence>
<evidence type="ECO:0000313" key="5">
    <source>
        <dbReference type="EMBL" id="STY17200.1"/>
    </source>
</evidence>
<dbReference type="GO" id="GO:0006508">
    <property type="term" value="P:proteolysis"/>
    <property type="evidence" value="ECO:0007669"/>
    <property type="project" value="InterPro"/>
</dbReference>
<dbReference type="InterPro" id="IPR002410">
    <property type="entry name" value="Peptidase_S33"/>
</dbReference>
<proteinExistence type="inferred from homology"/>
<keyword evidence="2 5" id="KW-0378">Hydrolase</keyword>
<comment type="similarity">
    <text evidence="1">Belongs to the peptidase S33 family.</text>
</comment>
<dbReference type="PANTHER" id="PTHR43798">
    <property type="entry name" value="MONOACYLGLYCEROL LIPASE"/>
    <property type="match status" value="1"/>
</dbReference>
<reference evidence="5 7" key="2">
    <citation type="submission" date="2018-06" db="EMBL/GenBank/DDBJ databases">
        <authorList>
            <consortium name="Pathogen Informatics"/>
            <person name="Doyle S."/>
        </authorList>
    </citation>
    <scope>NUCLEOTIDE SEQUENCE [LARGE SCALE GENOMIC DNA]</scope>
    <source>
        <strain evidence="5 7">NCTC12376</strain>
    </source>
</reference>
<dbReference type="AlphaFoldDB" id="A0A378KZB9"/>
<dbReference type="Proteomes" id="UP000254230">
    <property type="component" value="Unassembled WGS sequence"/>
</dbReference>
<dbReference type="GO" id="GO:0016020">
    <property type="term" value="C:membrane"/>
    <property type="evidence" value="ECO:0007669"/>
    <property type="project" value="TreeGrafter"/>
</dbReference>
<dbReference type="EMBL" id="LNYR01000006">
    <property type="protein sequence ID" value="KTD52980.1"/>
    <property type="molecule type" value="Genomic_DNA"/>
</dbReference>
<keyword evidence="6" id="KW-1185">Reference proteome</keyword>
<keyword evidence="5" id="KW-0645">Protease</keyword>
<evidence type="ECO:0000313" key="7">
    <source>
        <dbReference type="Proteomes" id="UP000254230"/>
    </source>
</evidence>
<dbReference type="PRINTS" id="PR00111">
    <property type="entry name" value="ABHYDROLASE"/>
</dbReference>
<dbReference type="Gene3D" id="3.40.50.1820">
    <property type="entry name" value="alpha/beta hydrolase"/>
    <property type="match status" value="1"/>
</dbReference>
<dbReference type="EC" id="3.4.11.5" evidence="5"/>
<dbReference type="PRINTS" id="PR00793">
    <property type="entry name" value="PROAMNOPTASE"/>
</dbReference>
<keyword evidence="5" id="KW-0031">Aminopeptidase</keyword>
<sequence length="320" mass="36464">MNKIFNIKVPSRINAPETTIHIQIVYENEEALKTKPYVFMIPGGPGANHSNYKDYECIQEEANVIFYDPRGCGLSAKGEPTTYTLDNNIDDIHYIIGELKLEQVIMLGKSCGAMTALGFTVRYPKQVSSLILAAGAPSYSFLETAKANVLAKGTEEQIKVCETLWSGSFTNQEETDHYFEVMKPFYSWKIRHNEPVSRPAPIYPYSFDALNEGFRSNIWEFNYLDKLSDITCTTLVLVGEEDWITSPINSIQMANAIPNSSLKIFEQSDHSMESDVPEKFFGAIRNFIKNNELVHDFSLQHQYLESSEEDEEESCFRFTF</sequence>
<protein>
    <submittedName>
        <fullName evidence="4">Lipolytic enzyme</fullName>
    </submittedName>
    <submittedName>
        <fullName evidence="5">Lipolytic protein</fullName>
        <ecNumber evidence="5">3.1.1.24</ecNumber>
        <ecNumber evidence="5">3.4.11.5</ecNumber>
    </submittedName>
</protein>
<dbReference type="InterPro" id="IPR029058">
    <property type="entry name" value="AB_hydrolase_fold"/>
</dbReference>
<evidence type="ECO:0000256" key="2">
    <source>
        <dbReference type="ARBA" id="ARBA00022801"/>
    </source>
</evidence>
<gene>
    <name evidence="5" type="primary">pip_1</name>
    <name evidence="4" type="synonym">mhpC_1</name>
    <name evidence="4" type="ORF">Lqua_0813</name>
    <name evidence="5" type="ORF">NCTC12376_00994</name>
</gene>